<dbReference type="PANTHER" id="PTHR43065:SF10">
    <property type="entry name" value="PEROXIDE STRESS-ACTIVATED HISTIDINE KINASE MAK3"/>
    <property type="match status" value="1"/>
</dbReference>
<feature type="transmembrane region" description="Helical" evidence="9">
    <location>
        <begin position="12"/>
        <end position="35"/>
    </location>
</feature>
<evidence type="ECO:0000256" key="4">
    <source>
        <dbReference type="ARBA" id="ARBA00022679"/>
    </source>
</evidence>
<dbReference type="CDD" id="cd00082">
    <property type="entry name" value="HisKA"/>
    <property type="match status" value="1"/>
</dbReference>
<dbReference type="SUPFAM" id="SSF47384">
    <property type="entry name" value="Homodimeric domain of signal transducing histidine kinase"/>
    <property type="match status" value="1"/>
</dbReference>
<keyword evidence="6 11" id="KW-0418">Kinase</keyword>
<evidence type="ECO:0000313" key="11">
    <source>
        <dbReference type="EMBL" id="MBB4096695.1"/>
    </source>
</evidence>
<dbReference type="PROSITE" id="PS50109">
    <property type="entry name" value="HIS_KIN"/>
    <property type="match status" value="1"/>
</dbReference>
<protein>
    <recommendedName>
        <fullName evidence="2">histidine kinase</fullName>
        <ecNumber evidence="2">2.7.13.3</ecNumber>
    </recommendedName>
</protein>
<dbReference type="Pfam" id="PF00512">
    <property type="entry name" value="HisKA"/>
    <property type="match status" value="1"/>
</dbReference>
<accession>A0A7W6JQM5</accession>
<dbReference type="CDD" id="cd12915">
    <property type="entry name" value="PDC2_DGC_like"/>
    <property type="match status" value="1"/>
</dbReference>
<dbReference type="CDD" id="cd18773">
    <property type="entry name" value="PDC1_HK_sensor"/>
    <property type="match status" value="1"/>
</dbReference>
<gene>
    <name evidence="11" type="ORF">GGR46_000228</name>
</gene>
<comment type="caution">
    <text evidence="11">The sequence shown here is derived from an EMBL/GenBank/DDBJ whole genome shotgun (WGS) entry which is preliminary data.</text>
</comment>
<keyword evidence="12" id="KW-1185">Reference proteome</keyword>
<feature type="transmembrane region" description="Helical" evidence="9">
    <location>
        <begin position="287"/>
        <end position="307"/>
    </location>
</feature>
<reference evidence="11 12" key="1">
    <citation type="submission" date="2020-08" db="EMBL/GenBank/DDBJ databases">
        <title>Genomic Encyclopedia of Type Strains, Phase IV (KMG-IV): sequencing the most valuable type-strain genomes for metagenomic binning, comparative biology and taxonomic classification.</title>
        <authorList>
            <person name="Goeker M."/>
        </authorList>
    </citation>
    <scope>NUCLEOTIDE SEQUENCE [LARGE SCALE GENOMIC DNA]</scope>
    <source>
        <strain evidence="11 12">DSM 101806</strain>
    </source>
</reference>
<keyword evidence="8" id="KW-0902">Two-component regulatory system</keyword>
<dbReference type="InterPro" id="IPR005467">
    <property type="entry name" value="His_kinase_dom"/>
</dbReference>
<dbReference type="InterPro" id="IPR036890">
    <property type="entry name" value="HATPase_C_sf"/>
</dbReference>
<name>A0A7W6JQM5_9SPHN</name>
<keyword evidence="9" id="KW-1133">Transmembrane helix</keyword>
<dbReference type="SMART" id="SM00388">
    <property type="entry name" value="HisKA"/>
    <property type="match status" value="1"/>
</dbReference>
<dbReference type="Pfam" id="PF02518">
    <property type="entry name" value="HATPase_c"/>
    <property type="match status" value="1"/>
</dbReference>
<evidence type="ECO:0000259" key="10">
    <source>
        <dbReference type="PROSITE" id="PS50109"/>
    </source>
</evidence>
<evidence type="ECO:0000256" key="7">
    <source>
        <dbReference type="ARBA" id="ARBA00022840"/>
    </source>
</evidence>
<dbReference type="SUPFAM" id="SSF55874">
    <property type="entry name" value="ATPase domain of HSP90 chaperone/DNA topoisomerase II/histidine kinase"/>
    <property type="match status" value="1"/>
</dbReference>
<organism evidence="11 12">
    <name type="scientific">Sphingomonas kyeonggiensis</name>
    <dbReference type="NCBI Taxonomy" id="1268553"/>
    <lineage>
        <taxon>Bacteria</taxon>
        <taxon>Pseudomonadati</taxon>
        <taxon>Pseudomonadota</taxon>
        <taxon>Alphaproteobacteria</taxon>
        <taxon>Sphingomonadales</taxon>
        <taxon>Sphingomonadaceae</taxon>
        <taxon>Sphingomonas</taxon>
    </lineage>
</organism>
<sequence length="563" mass="62234">MKSILAILRLPSARIVVAGALFFVFIAWVAVIWQIRADHSIAMQSALRENRSRVVAFEQYVRRTLEMADLATQYLGERYGGQIDQGDSSEPRLITLPSYFSPMITGAEIADRNGNIRFTTKQRGPVNVRDKRVFRELHDAPGVARAISNPSEPEGSQVAVLLIARSWRDARGDFAGALAVDIPTDRFVDFNAGLQYRPDDLISIISLRGMTLARREGQTVSWGQDLKGKAVMLQQFAHPNGEYWAPSAIDGKRRLFSHERLSTYPIFVTSGIGEDDIFGPARQRATWFLSLASALTLVVAALLALYFRHVHNYQQAQHRFDVIRDEFAHSARVASLSEMAGGLAHELNQPLAAASNFLTVGEFMLKNDGPRETIQVQLHQARSQITRAGEIIRRIRDYLAKGDADLRIEPIDDVIDDAIELARGAKVAPSARITYSGVQPPAHALIDRVQIQQVLVNLIRNAEDAMASLPPDQRSIRITCSVASEDFLRISIEDSGPGIPDAVFDKFNMPFISTKAAQGLGIGLSICRSIIEVHGGELKAENLRRGALVSFTIPRDPTLRAVA</sequence>
<evidence type="ECO:0000256" key="3">
    <source>
        <dbReference type="ARBA" id="ARBA00022553"/>
    </source>
</evidence>
<keyword evidence="9" id="KW-0812">Transmembrane</keyword>
<evidence type="ECO:0000256" key="9">
    <source>
        <dbReference type="SAM" id="Phobius"/>
    </source>
</evidence>
<dbReference type="InterPro" id="IPR003594">
    <property type="entry name" value="HATPase_dom"/>
</dbReference>
<keyword evidence="5" id="KW-0547">Nucleotide-binding</keyword>
<dbReference type="RefSeq" id="WP_183993767.1">
    <property type="nucleotide sequence ID" value="NZ_JACIEH010000001.1"/>
</dbReference>
<comment type="catalytic activity">
    <reaction evidence="1">
        <text>ATP + protein L-histidine = ADP + protein N-phospho-L-histidine.</text>
        <dbReference type="EC" id="2.7.13.3"/>
    </reaction>
</comment>
<evidence type="ECO:0000256" key="1">
    <source>
        <dbReference type="ARBA" id="ARBA00000085"/>
    </source>
</evidence>
<evidence type="ECO:0000256" key="5">
    <source>
        <dbReference type="ARBA" id="ARBA00022741"/>
    </source>
</evidence>
<dbReference type="PANTHER" id="PTHR43065">
    <property type="entry name" value="SENSOR HISTIDINE KINASE"/>
    <property type="match status" value="1"/>
</dbReference>
<evidence type="ECO:0000256" key="6">
    <source>
        <dbReference type="ARBA" id="ARBA00022777"/>
    </source>
</evidence>
<dbReference type="PRINTS" id="PR00344">
    <property type="entry name" value="BCTRLSENSOR"/>
</dbReference>
<evidence type="ECO:0000256" key="2">
    <source>
        <dbReference type="ARBA" id="ARBA00012438"/>
    </source>
</evidence>
<keyword evidence="4" id="KW-0808">Transferase</keyword>
<evidence type="ECO:0000313" key="12">
    <source>
        <dbReference type="Proteomes" id="UP000557392"/>
    </source>
</evidence>
<feature type="domain" description="Histidine kinase" evidence="10">
    <location>
        <begin position="342"/>
        <end position="557"/>
    </location>
</feature>
<dbReference type="AlphaFoldDB" id="A0A7W6JQM5"/>
<dbReference type="EMBL" id="JACIEH010000001">
    <property type="protein sequence ID" value="MBB4096695.1"/>
    <property type="molecule type" value="Genomic_DNA"/>
</dbReference>
<dbReference type="GO" id="GO:0000155">
    <property type="term" value="F:phosphorelay sensor kinase activity"/>
    <property type="evidence" value="ECO:0007669"/>
    <property type="project" value="InterPro"/>
</dbReference>
<dbReference type="SMART" id="SM00387">
    <property type="entry name" value="HATPase_c"/>
    <property type="match status" value="1"/>
</dbReference>
<dbReference type="Proteomes" id="UP000557392">
    <property type="component" value="Unassembled WGS sequence"/>
</dbReference>
<dbReference type="InterPro" id="IPR036097">
    <property type="entry name" value="HisK_dim/P_sf"/>
</dbReference>
<keyword evidence="3" id="KW-0597">Phosphoprotein</keyword>
<dbReference type="InterPro" id="IPR003661">
    <property type="entry name" value="HisK_dim/P_dom"/>
</dbReference>
<dbReference type="Gene3D" id="3.30.450.20">
    <property type="entry name" value="PAS domain"/>
    <property type="match status" value="2"/>
</dbReference>
<dbReference type="Gene3D" id="1.10.287.130">
    <property type="match status" value="1"/>
</dbReference>
<proteinExistence type="predicted"/>
<evidence type="ECO:0000256" key="8">
    <source>
        <dbReference type="ARBA" id="ARBA00023012"/>
    </source>
</evidence>
<dbReference type="Gene3D" id="3.30.565.10">
    <property type="entry name" value="Histidine kinase-like ATPase, C-terminal domain"/>
    <property type="match status" value="1"/>
</dbReference>
<dbReference type="EC" id="2.7.13.3" evidence="2"/>
<keyword evidence="7" id="KW-0067">ATP-binding</keyword>
<keyword evidence="9" id="KW-0472">Membrane</keyword>
<dbReference type="InterPro" id="IPR004358">
    <property type="entry name" value="Sig_transdc_His_kin-like_C"/>
</dbReference>
<dbReference type="GO" id="GO:0005524">
    <property type="term" value="F:ATP binding"/>
    <property type="evidence" value="ECO:0007669"/>
    <property type="project" value="UniProtKB-KW"/>
</dbReference>